<feature type="domain" description="Agd3 deacetylase" evidence="3">
    <location>
        <begin position="549"/>
        <end position="674"/>
    </location>
</feature>
<evidence type="ECO:0000313" key="6">
    <source>
        <dbReference type="Proteomes" id="UP000186607"/>
    </source>
</evidence>
<evidence type="ECO:0000256" key="1">
    <source>
        <dbReference type="SAM" id="MobiDB-lite"/>
    </source>
</evidence>
<feature type="signal peptide" evidence="2">
    <location>
        <begin position="1"/>
        <end position="20"/>
    </location>
</feature>
<keyword evidence="2" id="KW-0732">Signal</keyword>
<proteinExistence type="predicted"/>
<dbReference type="InterPro" id="IPR056826">
    <property type="entry name" value="Agd3_CE"/>
</dbReference>
<evidence type="ECO:0000259" key="3">
    <source>
        <dbReference type="Pfam" id="PF25115"/>
    </source>
</evidence>
<reference evidence="5 6" key="1">
    <citation type="submission" date="2017-01" db="EMBL/GenBank/DDBJ databases">
        <title>Genome Analysis of Deinococcus marmoris KOPRI26562.</title>
        <authorList>
            <person name="Kim J.H."/>
            <person name="Oh H.-M."/>
        </authorList>
    </citation>
    <scope>NUCLEOTIDE SEQUENCE [LARGE SCALE GENOMIC DNA]</scope>
    <source>
        <strain evidence="5 6">KOPRI26562</strain>
    </source>
</reference>
<dbReference type="AlphaFoldDB" id="A0A1U7NY80"/>
<dbReference type="RefSeq" id="WP_075832950.1">
    <property type="nucleotide sequence ID" value="NZ_MSTI01000080.1"/>
</dbReference>
<gene>
    <name evidence="5" type="ORF">BOO71_0007513</name>
</gene>
<keyword evidence="6" id="KW-1185">Reference proteome</keyword>
<evidence type="ECO:0000259" key="4">
    <source>
        <dbReference type="Pfam" id="PF25116"/>
    </source>
</evidence>
<sequence>MKPQTLLSALSLTLILAACAGSPTPGTTTDTGQVPGSTSDLNTVPQAVGPDTVEPAFDNVPIVSGDVHYQAPEPFPGKLPKDARLGEATIPSGARLSAQALPGNAQTDRVDLKVLVLSSGAGDFGIDSARAMLQQSGVPFDVLDASQQTLDQSRLINADGSGKYQGVILTTNALINESTPGVYTSTLDSGEWDTLFQYEAAYKVRQLALYGYPGVAPEDYGLRAVPGAETSTTSMTPSSAGKAVFKDLTGTALPVQYAYSYPSVPESVPGVKTTPLLTDPQGRVLAATSTAPDGRERLLLTVAENPYLLHTELMSYGLVQWLTKGVHLGEHRRFLQVDIDDFFSAGDHLNSATGQLYTKPFRMSAGDLISVYYQQRDIRSTFKAASDFRYSLVFNGGGAKTSAFGSCLFYWLSSDQLTSMAKCLKNDFDWVNHTKDHLRMDVMDLKTATDQIAGNFTIASQLGLPVNRKSLVTGEHSGLGNMDPTDDGSHNDDDVNLPKQDLGLGRSNPNMLQAADSAGVRYLGADHSVASQWDASCPTCGVVHPLDNKLFVMARWPINIYYYATNPAETLKGYNNVYAPGGTRPYWDHALNYSEFLDKESDLALTHMLGGGAFPHYMHQTNLNQYALGKSVASDWVQAALSKYSKYSTLPLNTYHWDDLGAYMQSHTTEEKAKAAGSLKGMWDRKTNTVVLSNLSAGTVPVTLTGADGGSLYGAYKSQVVSLSGNRTVGVTPR</sequence>
<organism evidence="5 6">
    <name type="scientific">Deinococcus marmoris</name>
    <dbReference type="NCBI Taxonomy" id="249408"/>
    <lineage>
        <taxon>Bacteria</taxon>
        <taxon>Thermotogati</taxon>
        <taxon>Deinococcota</taxon>
        <taxon>Deinococci</taxon>
        <taxon>Deinococcales</taxon>
        <taxon>Deinococcaceae</taxon>
        <taxon>Deinococcus</taxon>
    </lineage>
</organism>
<evidence type="ECO:0008006" key="7">
    <source>
        <dbReference type="Google" id="ProtNLM"/>
    </source>
</evidence>
<evidence type="ECO:0000256" key="2">
    <source>
        <dbReference type="SAM" id="SignalP"/>
    </source>
</evidence>
<feature type="chain" id="PRO_5012346440" description="Lipoprotein" evidence="2">
    <location>
        <begin position="21"/>
        <end position="734"/>
    </location>
</feature>
<comment type="caution">
    <text evidence="5">The sequence shown here is derived from an EMBL/GenBank/DDBJ whole genome shotgun (WGS) entry which is preliminary data.</text>
</comment>
<dbReference type="InterPro" id="IPR056827">
    <property type="entry name" value="CBM87_Agd3"/>
</dbReference>
<feature type="region of interest" description="Disordered" evidence="1">
    <location>
        <begin position="475"/>
        <end position="495"/>
    </location>
</feature>
<name>A0A1U7NY80_9DEIO</name>
<feature type="domain" description="Agd3 CBM87" evidence="4">
    <location>
        <begin position="110"/>
        <end position="225"/>
    </location>
</feature>
<evidence type="ECO:0000313" key="5">
    <source>
        <dbReference type="EMBL" id="OLV17881.1"/>
    </source>
</evidence>
<dbReference type="EMBL" id="MSTI01000080">
    <property type="protein sequence ID" value="OLV17881.1"/>
    <property type="molecule type" value="Genomic_DNA"/>
</dbReference>
<dbReference type="STRING" id="249408.BOO71_0007513"/>
<dbReference type="PROSITE" id="PS51257">
    <property type="entry name" value="PROKAR_LIPOPROTEIN"/>
    <property type="match status" value="1"/>
</dbReference>
<accession>A0A1U7NY80</accession>
<dbReference type="Pfam" id="PF25116">
    <property type="entry name" value="CBM87_Agd3"/>
    <property type="match status" value="1"/>
</dbReference>
<protein>
    <recommendedName>
        <fullName evidence="7">Lipoprotein</fullName>
    </recommendedName>
</protein>
<dbReference type="Proteomes" id="UP000186607">
    <property type="component" value="Unassembled WGS sequence"/>
</dbReference>
<dbReference type="Pfam" id="PF25115">
    <property type="entry name" value="Agd3_CE"/>
    <property type="match status" value="1"/>
</dbReference>